<name>A0A1G4JA26_9SACH</name>
<dbReference type="Proteomes" id="UP000189911">
    <property type="component" value="Chromosome C"/>
</dbReference>
<reference evidence="4" key="1">
    <citation type="submission" date="2016-03" db="EMBL/GenBank/DDBJ databases">
        <authorList>
            <person name="Devillers Hugo."/>
        </authorList>
    </citation>
    <scope>NUCLEOTIDE SEQUENCE [LARGE SCALE GENOMIC DNA]</scope>
</reference>
<evidence type="ECO:0000313" key="3">
    <source>
        <dbReference type="EMBL" id="SCU86840.1"/>
    </source>
</evidence>
<evidence type="ECO:0000256" key="2">
    <source>
        <dbReference type="SAM" id="SignalP"/>
    </source>
</evidence>
<evidence type="ECO:0000313" key="4">
    <source>
        <dbReference type="Proteomes" id="UP000189911"/>
    </source>
</evidence>
<dbReference type="EMBL" id="LT598446">
    <property type="protein sequence ID" value="SCU86840.1"/>
    <property type="molecule type" value="Genomic_DNA"/>
</dbReference>
<feature type="chain" id="PRO_5009235943" evidence="2">
    <location>
        <begin position="27"/>
        <end position="213"/>
    </location>
</feature>
<accession>A0A1G4JA26</accession>
<sequence>MRRSSLFPLLFVAIAAFHSLLQLCQSPLFTSSRNRRSPLFSLLPFRKCESAQLPIISAHYLVRANRHYSHPLLTANRYYCHVLIRSAESSHFSLNHERAPIANTHLFKHQSQILTFSSTYRKYSHFQLPIFAVHSLGHLRTNVATFQIPPHRQFTSPNRQHIPQSPILSPNHRLTPPTADSHPSNHHSSVYPNIVATTIRVQPLCCSILLLPI</sequence>
<feature type="region of interest" description="Disordered" evidence="1">
    <location>
        <begin position="156"/>
        <end position="186"/>
    </location>
</feature>
<keyword evidence="4" id="KW-1185">Reference proteome</keyword>
<proteinExistence type="predicted"/>
<keyword evidence="2" id="KW-0732">Signal</keyword>
<dbReference type="AlphaFoldDB" id="A0A1G4JA26"/>
<protein>
    <submittedName>
        <fullName evidence="3">LANO_0C09362g1_1</fullName>
    </submittedName>
</protein>
<organism evidence="3 4">
    <name type="scientific">Lachancea nothofagi CBS 11611</name>
    <dbReference type="NCBI Taxonomy" id="1266666"/>
    <lineage>
        <taxon>Eukaryota</taxon>
        <taxon>Fungi</taxon>
        <taxon>Dikarya</taxon>
        <taxon>Ascomycota</taxon>
        <taxon>Saccharomycotina</taxon>
        <taxon>Saccharomycetes</taxon>
        <taxon>Saccharomycetales</taxon>
        <taxon>Saccharomycetaceae</taxon>
        <taxon>Lachancea</taxon>
    </lineage>
</organism>
<feature type="signal peptide" evidence="2">
    <location>
        <begin position="1"/>
        <end position="26"/>
    </location>
</feature>
<gene>
    <name evidence="3" type="ORF">LANO_0C09362G</name>
</gene>
<feature type="compositionally biased region" description="Polar residues" evidence="1">
    <location>
        <begin position="156"/>
        <end position="168"/>
    </location>
</feature>
<evidence type="ECO:0000256" key="1">
    <source>
        <dbReference type="SAM" id="MobiDB-lite"/>
    </source>
</evidence>